<accession>A0ABY7WNI1</accession>
<gene>
    <name evidence="1" type="ORF">PQ465_06235</name>
</gene>
<name>A0ABY7WNI1_9SPHI</name>
<dbReference type="Proteomes" id="UP001221558">
    <property type="component" value="Chromosome"/>
</dbReference>
<proteinExistence type="predicted"/>
<dbReference type="RefSeq" id="WP_274268679.1">
    <property type="nucleotide sequence ID" value="NZ_CP117880.1"/>
</dbReference>
<protein>
    <submittedName>
        <fullName evidence="1">Transposase</fullName>
    </submittedName>
</protein>
<evidence type="ECO:0000313" key="1">
    <source>
        <dbReference type="EMBL" id="WDF69971.1"/>
    </source>
</evidence>
<dbReference type="PROSITE" id="PS51257">
    <property type="entry name" value="PROKAR_LIPOPROTEIN"/>
    <property type="match status" value="1"/>
</dbReference>
<organism evidence="1 2">
    <name type="scientific">Sphingobacterium oryzagri</name>
    <dbReference type="NCBI Taxonomy" id="3025669"/>
    <lineage>
        <taxon>Bacteria</taxon>
        <taxon>Pseudomonadati</taxon>
        <taxon>Bacteroidota</taxon>
        <taxon>Sphingobacteriia</taxon>
        <taxon>Sphingobacteriales</taxon>
        <taxon>Sphingobacteriaceae</taxon>
        <taxon>Sphingobacterium</taxon>
    </lineage>
</organism>
<reference evidence="1 2" key="1">
    <citation type="submission" date="2023-02" db="EMBL/GenBank/DDBJ databases">
        <title>Genome sequence of Sphingobacterium sp. KACC 22765.</title>
        <authorList>
            <person name="Kim S."/>
            <person name="Heo J."/>
            <person name="Kwon S.-W."/>
        </authorList>
    </citation>
    <scope>NUCLEOTIDE SEQUENCE [LARGE SCALE GENOMIC DNA]</scope>
    <source>
        <strain evidence="1 2">KACC 22765</strain>
    </source>
</reference>
<dbReference type="EMBL" id="CP117880">
    <property type="protein sequence ID" value="WDF69971.1"/>
    <property type="molecule type" value="Genomic_DNA"/>
</dbReference>
<sequence length="144" mass="15610">MKTQILGLATSALLLTASCQNAEKKESNADAISKEAIAVHDEIMPQIAVFDKHTIVIDSLLGNMSAVKATNTSLDTAATRTDLTQLKSELEAATDKMMTWMKEYEPTSADTSYQKAELESISQLKAEFDSVTKKADSLLPALVK</sequence>
<evidence type="ECO:0000313" key="2">
    <source>
        <dbReference type="Proteomes" id="UP001221558"/>
    </source>
</evidence>
<keyword evidence="2" id="KW-1185">Reference proteome</keyword>